<evidence type="ECO:0000313" key="6">
    <source>
        <dbReference type="EMBL" id="RXI96226.1"/>
    </source>
</evidence>
<name>A0A4Q0VMP2_9BACI</name>
<feature type="DNA-binding region" description="H-T-H motif" evidence="4">
    <location>
        <begin position="23"/>
        <end position="42"/>
    </location>
</feature>
<protein>
    <submittedName>
        <fullName evidence="6">TetR/AcrR family transcriptional regulator</fullName>
    </submittedName>
</protein>
<sequence>MSSHLIKEAALTLFAEKGYEGTSLAQIADEVGLKKQSLYSHFKSKDDLFLQVLTETFAIEYEREKEFLHTHFEEPLSDYLWKSLRNYTDRYHNDSRQKFLLRTSFFPPSHLYQQVIHHLYDHIERVDALYLQRFEQGAESKEMKKTDPLTATMAFSTLIDSICVELVYGSKERTEKKLQAGWTVYWNGIA</sequence>
<dbReference type="InterPro" id="IPR009057">
    <property type="entry name" value="Homeodomain-like_sf"/>
</dbReference>
<evidence type="ECO:0000313" key="7">
    <source>
        <dbReference type="Proteomes" id="UP000290649"/>
    </source>
</evidence>
<dbReference type="PANTHER" id="PTHR47506:SF1">
    <property type="entry name" value="HTH-TYPE TRANSCRIPTIONAL REGULATOR YJDC"/>
    <property type="match status" value="1"/>
</dbReference>
<dbReference type="AlphaFoldDB" id="A0A4Q0VMP2"/>
<dbReference type="RefSeq" id="WP_129080205.1">
    <property type="nucleotide sequence ID" value="NZ_QOUX01000047.1"/>
</dbReference>
<dbReference type="Gene3D" id="1.10.10.60">
    <property type="entry name" value="Homeodomain-like"/>
    <property type="match status" value="1"/>
</dbReference>
<dbReference type="Gene3D" id="1.10.357.10">
    <property type="entry name" value="Tetracycline Repressor, domain 2"/>
    <property type="match status" value="1"/>
</dbReference>
<dbReference type="PROSITE" id="PS50977">
    <property type="entry name" value="HTH_TETR_2"/>
    <property type="match status" value="1"/>
</dbReference>
<keyword evidence="1" id="KW-0805">Transcription regulation</keyword>
<dbReference type="EMBL" id="QOUX01000047">
    <property type="protein sequence ID" value="RXI96226.1"/>
    <property type="molecule type" value="Genomic_DNA"/>
</dbReference>
<accession>A0A4Q0VMP2</accession>
<dbReference type="OrthoDB" id="509229at2"/>
<reference evidence="6 7" key="1">
    <citation type="journal article" date="2019" name="Int. J. Syst. Evol. Microbiol.">
        <title>Anaerobacillus alkaliphilus sp. nov., a novel alkaliphilic and moderately halophilic bacterium.</title>
        <authorList>
            <person name="Borsodi A.K."/>
            <person name="Aszalos J.M."/>
            <person name="Bihari P."/>
            <person name="Nagy I."/>
            <person name="Schumann P."/>
            <person name="Sproer C."/>
            <person name="Kovacs A.L."/>
            <person name="Boka K."/>
            <person name="Dobosy P."/>
            <person name="Ovari M."/>
            <person name="Szili-Kovacs T."/>
            <person name="Toth E."/>
        </authorList>
    </citation>
    <scope>NUCLEOTIDE SEQUENCE [LARGE SCALE GENOMIC DNA]</scope>
    <source>
        <strain evidence="6 7">B16-10</strain>
    </source>
</reference>
<evidence type="ECO:0000256" key="4">
    <source>
        <dbReference type="PROSITE-ProRule" id="PRU00335"/>
    </source>
</evidence>
<dbReference type="SUPFAM" id="SSF48498">
    <property type="entry name" value="Tetracyclin repressor-like, C-terminal domain"/>
    <property type="match status" value="1"/>
</dbReference>
<feature type="domain" description="HTH tetR-type" evidence="5">
    <location>
        <begin position="1"/>
        <end position="60"/>
    </location>
</feature>
<evidence type="ECO:0000256" key="3">
    <source>
        <dbReference type="ARBA" id="ARBA00023163"/>
    </source>
</evidence>
<dbReference type="PRINTS" id="PR00455">
    <property type="entry name" value="HTHTETR"/>
</dbReference>
<dbReference type="InterPro" id="IPR036271">
    <property type="entry name" value="Tet_transcr_reg_TetR-rel_C_sf"/>
</dbReference>
<gene>
    <name evidence="6" type="ORF">DS745_21020</name>
</gene>
<dbReference type="GO" id="GO:0003677">
    <property type="term" value="F:DNA binding"/>
    <property type="evidence" value="ECO:0007669"/>
    <property type="project" value="UniProtKB-UniRule"/>
</dbReference>
<dbReference type="SUPFAM" id="SSF46689">
    <property type="entry name" value="Homeodomain-like"/>
    <property type="match status" value="1"/>
</dbReference>
<proteinExistence type="predicted"/>
<dbReference type="Pfam" id="PF00440">
    <property type="entry name" value="TetR_N"/>
    <property type="match status" value="1"/>
</dbReference>
<organism evidence="6 7">
    <name type="scientific">Anaerobacillus alkaliphilus</name>
    <dbReference type="NCBI Taxonomy" id="1548597"/>
    <lineage>
        <taxon>Bacteria</taxon>
        <taxon>Bacillati</taxon>
        <taxon>Bacillota</taxon>
        <taxon>Bacilli</taxon>
        <taxon>Bacillales</taxon>
        <taxon>Bacillaceae</taxon>
        <taxon>Anaerobacillus</taxon>
    </lineage>
</organism>
<keyword evidence="2 4" id="KW-0238">DNA-binding</keyword>
<keyword evidence="7" id="KW-1185">Reference proteome</keyword>
<dbReference type="InterPro" id="IPR001647">
    <property type="entry name" value="HTH_TetR"/>
</dbReference>
<evidence type="ECO:0000259" key="5">
    <source>
        <dbReference type="PROSITE" id="PS50977"/>
    </source>
</evidence>
<evidence type="ECO:0000256" key="2">
    <source>
        <dbReference type="ARBA" id="ARBA00023125"/>
    </source>
</evidence>
<evidence type="ECO:0000256" key="1">
    <source>
        <dbReference type="ARBA" id="ARBA00023015"/>
    </source>
</evidence>
<dbReference type="PANTHER" id="PTHR47506">
    <property type="entry name" value="TRANSCRIPTIONAL REGULATORY PROTEIN"/>
    <property type="match status" value="1"/>
</dbReference>
<keyword evidence="3" id="KW-0804">Transcription</keyword>
<dbReference type="Proteomes" id="UP000290649">
    <property type="component" value="Unassembled WGS sequence"/>
</dbReference>
<comment type="caution">
    <text evidence="6">The sequence shown here is derived from an EMBL/GenBank/DDBJ whole genome shotgun (WGS) entry which is preliminary data.</text>
</comment>